<evidence type="ECO:0000313" key="1">
    <source>
        <dbReference type="EMBL" id="KAL0946451.1"/>
    </source>
</evidence>
<keyword evidence="2" id="KW-1185">Reference proteome</keyword>
<reference evidence="2" key="1">
    <citation type="submission" date="2024-06" db="EMBL/GenBank/DDBJ databases">
        <title>Multi-omics analyses provide insights into the biosynthesis of the anticancer antibiotic pleurotin in Hohenbuehelia grisea.</title>
        <authorList>
            <person name="Weaver J.A."/>
            <person name="Alberti F."/>
        </authorList>
    </citation>
    <scope>NUCLEOTIDE SEQUENCE [LARGE SCALE GENOMIC DNA]</scope>
    <source>
        <strain evidence="2">T-177</strain>
    </source>
</reference>
<protein>
    <recommendedName>
        <fullName evidence="3">F-box domain-containing protein</fullName>
    </recommendedName>
</protein>
<dbReference type="Proteomes" id="UP001556367">
    <property type="component" value="Unassembled WGS sequence"/>
</dbReference>
<proteinExistence type="predicted"/>
<dbReference type="EMBL" id="JASNQZ010000015">
    <property type="protein sequence ID" value="KAL0946451.1"/>
    <property type="molecule type" value="Genomic_DNA"/>
</dbReference>
<gene>
    <name evidence="1" type="ORF">HGRIS_012674</name>
</gene>
<organism evidence="1 2">
    <name type="scientific">Hohenbuehelia grisea</name>
    <dbReference type="NCBI Taxonomy" id="104357"/>
    <lineage>
        <taxon>Eukaryota</taxon>
        <taxon>Fungi</taxon>
        <taxon>Dikarya</taxon>
        <taxon>Basidiomycota</taxon>
        <taxon>Agaricomycotina</taxon>
        <taxon>Agaricomycetes</taxon>
        <taxon>Agaricomycetidae</taxon>
        <taxon>Agaricales</taxon>
        <taxon>Pleurotineae</taxon>
        <taxon>Pleurotaceae</taxon>
        <taxon>Hohenbuehelia</taxon>
    </lineage>
</organism>
<name>A0ABR3IT99_9AGAR</name>
<comment type="caution">
    <text evidence="1">The sequence shown here is derived from an EMBL/GenBank/DDBJ whole genome shotgun (WGS) entry which is preliminary data.</text>
</comment>
<accession>A0ABR3IT99</accession>
<evidence type="ECO:0008006" key="3">
    <source>
        <dbReference type="Google" id="ProtNLM"/>
    </source>
</evidence>
<evidence type="ECO:0000313" key="2">
    <source>
        <dbReference type="Proteomes" id="UP001556367"/>
    </source>
</evidence>
<dbReference type="SUPFAM" id="SSF52047">
    <property type="entry name" value="RNI-like"/>
    <property type="match status" value="1"/>
</dbReference>
<sequence>MDGTPLCATVSDPAIASVDSKLDDLCREIADKYAEICALERQKRELLSQRNALLPIFQQDVAIHFQICQFLQEPGELSPSVRAISQTCRAWREMVLEMPLLWTFIQLGAGYRKLAWGREVLKRSKGCPLYLNYIKKAPSTLPSYEVRIDTHQFFTDCIRDPGRIKSLSVHVQSLYHQEPDECTQILECIGTSPACLESLWVHIDHHSGSNRLPEVLLRCAPPRLRSLSLKNYQAVWTSSLMCASLTQLEIISPTVKLSLNRVVESLRQLPLLEALHLTDCITPDVHHFNVLETQRQAFALPRLRKFKTESPSPFIAYMYLAIRYPPTTQVDLKITTRFHIESTAQIYWAFAAILSGFTPLELQLGLKITERHFLTEISLVDNVMGTKLCSLKVASSLPQDAIAIIWSGLPKSRIVSITSDIESTTAAWWMGLLNLDRVHSITVSFSIAPFLTSSAPTSFTAEEDGEPSSPPPFPVLANLHLESVKLHKCDQSGSRIISMLLGWLEGRVLCGLALEKLTLRRCDPFLGDLDSLGDLIGEVVDE</sequence>